<dbReference type="RefSeq" id="WP_252587947.1">
    <property type="nucleotide sequence ID" value="NZ_JAMWYS010000035.1"/>
</dbReference>
<keyword evidence="2" id="KW-0472">Membrane</keyword>
<accession>A0A9X2F342</accession>
<keyword evidence="2" id="KW-0812">Transmembrane</keyword>
<name>A0A9X2F342_9SPHI</name>
<feature type="region of interest" description="Disordered" evidence="1">
    <location>
        <begin position="75"/>
        <end position="104"/>
    </location>
</feature>
<feature type="transmembrane region" description="Helical" evidence="2">
    <location>
        <begin position="45"/>
        <end position="66"/>
    </location>
</feature>
<keyword evidence="2" id="KW-1133">Transmembrane helix</keyword>
<evidence type="ECO:0000256" key="1">
    <source>
        <dbReference type="SAM" id="MobiDB-lite"/>
    </source>
</evidence>
<gene>
    <name evidence="3" type="ORF">NF867_10840</name>
</gene>
<dbReference type="AlphaFoldDB" id="A0A9X2F342"/>
<evidence type="ECO:0000313" key="3">
    <source>
        <dbReference type="EMBL" id="MCO4293361.1"/>
    </source>
</evidence>
<keyword evidence="4" id="KW-1185">Reference proteome</keyword>
<evidence type="ECO:0008006" key="5">
    <source>
        <dbReference type="Google" id="ProtNLM"/>
    </source>
</evidence>
<sequence>MKEKNKLDGLFKDAFDKAGEPIAFSEQEWGLLEKRLDKKDRKRTPIFWISLVGGIAACLALVFIWFQAPQSAKQGEQNLSSKPLTKPTEQAIVKSKTDKSANTVSEVKPIVSNKPLLPFSEKESKNDLSTNYLTYTQEGGQQAKNDGYMPQKVNPISSISKDLTSDTNKAVLTEPLRTQGVEGVGIAKASGLKKEKSNRQFGKFTFTVSAAPSFNGVNTLKDASLGGDFGGFLTMSLTKKLSVSTGAIYAKKVYSTGYENYNPVNPLPFSYTPTSIDADCRVLDIPLNINYRVFEKRRDAISITTGLSSYIMLNEDYHFNYNYSSPSDPQNYSVNNQNKHWFNVVNLQLQYERKLSPGTSLGIQPFMKIPINGVGYSRVDLKSIGVAINFNINLNTNGKSKAKSGN</sequence>
<proteinExistence type="predicted"/>
<comment type="caution">
    <text evidence="3">The sequence shown here is derived from an EMBL/GenBank/DDBJ whole genome shotgun (WGS) entry which is preliminary data.</text>
</comment>
<evidence type="ECO:0000256" key="2">
    <source>
        <dbReference type="SAM" id="Phobius"/>
    </source>
</evidence>
<dbReference type="EMBL" id="JAMWYS010000035">
    <property type="protein sequence ID" value="MCO4293361.1"/>
    <property type="molecule type" value="Genomic_DNA"/>
</dbReference>
<organism evidence="3 4">
    <name type="scientific">Solitalea agri</name>
    <dbReference type="NCBI Taxonomy" id="2953739"/>
    <lineage>
        <taxon>Bacteria</taxon>
        <taxon>Pseudomonadati</taxon>
        <taxon>Bacteroidota</taxon>
        <taxon>Sphingobacteriia</taxon>
        <taxon>Sphingobacteriales</taxon>
        <taxon>Sphingobacteriaceae</taxon>
        <taxon>Solitalea</taxon>
    </lineage>
</organism>
<reference evidence="3" key="1">
    <citation type="submission" date="2022-06" db="EMBL/GenBank/DDBJ databases">
        <title>Solitalea sp. MAHUQ-68 isolated from rhizospheric soil.</title>
        <authorList>
            <person name="Huq M.A."/>
        </authorList>
    </citation>
    <scope>NUCLEOTIDE SEQUENCE</scope>
    <source>
        <strain evidence="3">MAHUQ-68</strain>
    </source>
</reference>
<evidence type="ECO:0000313" key="4">
    <source>
        <dbReference type="Proteomes" id="UP001155182"/>
    </source>
</evidence>
<protein>
    <recommendedName>
        <fullName evidence="5">Outer membrane protein beta-barrel domain-containing protein</fullName>
    </recommendedName>
</protein>
<dbReference type="Proteomes" id="UP001155182">
    <property type="component" value="Unassembled WGS sequence"/>
</dbReference>